<dbReference type="SUPFAM" id="SSF56784">
    <property type="entry name" value="HAD-like"/>
    <property type="match status" value="1"/>
</dbReference>
<dbReference type="Pfam" id="PF13419">
    <property type="entry name" value="HAD_2"/>
    <property type="match status" value="1"/>
</dbReference>
<protein>
    <submittedName>
        <fullName evidence="1">Phosphoglycolate phosphatase</fullName>
        <ecNumber evidence="1">3.1.3.18</ecNumber>
    </submittedName>
</protein>
<dbReference type="EMBL" id="JAUSTP010000013">
    <property type="protein sequence ID" value="MDQ0190013.1"/>
    <property type="molecule type" value="Genomic_DNA"/>
</dbReference>
<dbReference type="RefSeq" id="WP_274454730.1">
    <property type="nucleotide sequence ID" value="NZ_CP067097.1"/>
</dbReference>
<accession>A0ABT9XI67</accession>
<dbReference type="PANTHER" id="PTHR43434:SF1">
    <property type="entry name" value="PHOSPHOGLYCOLATE PHOSPHATASE"/>
    <property type="match status" value="1"/>
</dbReference>
<dbReference type="InterPro" id="IPR023214">
    <property type="entry name" value="HAD_sf"/>
</dbReference>
<dbReference type="GO" id="GO:0008967">
    <property type="term" value="F:phosphoglycolate phosphatase activity"/>
    <property type="evidence" value="ECO:0007669"/>
    <property type="project" value="UniProtKB-EC"/>
</dbReference>
<gene>
    <name evidence="1" type="ORF">J2S03_001876</name>
</gene>
<organism evidence="1 2">
    <name type="scientific">Alicyclobacillus cycloheptanicus</name>
    <dbReference type="NCBI Taxonomy" id="1457"/>
    <lineage>
        <taxon>Bacteria</taxon>
        <taxon>Bacillati</taxon>
        <taxon>Bacillota</taxon>
        <taxon>Bacilli</taxon>
        <taxon>Bacillales</taxon>
        <taxon>Alicyclobacillaceae</taxon>
        <taxon>Alicyclobacillus</taxon>
    </lineage>
</organism>
<dbReference type="Gene3D" id="1.10.150.240">
    <property type="entry name" value="Putative phosphatase, domain 2"/>
    <property type="match status" value="1"/>
</dbReference>
<sequence length="212" mass="23486">MHMTTLIFDLDGTLIDTASILLPAFRAAIRCFPEFPQPADSVLLGTFGLSDHDVWQLLMPGGTPEQHEKALKLTEAYVKNGLFETNVLMEGAFEVIETLHRRGYTLTTASNCGEAYLANVLDSQGLRPYFTRPLCLGSVRGVCKADILSEHFRHFPKADAWMIGDRKTDIEAAMAHDIPSIGCDFGFAAEGELEHATKVIHHIRELLDLFPA</sequence>
<dbReference type="InterPro" id="IPR036412">
    <property type="entry name" value="HAD-like_sf"/>
</dbReference>
<keyword evidence="1" id="KW-0378">Hydrolase</keyword>
<comment type="caution">
    <text evidence="1">The sequence shown here is derived from an EMBL/GenBank/DDBJ whole genome shotgun (WGS) entry which is preliminary data.</text>
</comment>
<dbReference type="InterPro" id="IPR050155">
    <property type="entry name" value="HAD-like_hydrolase_sf"/>
</dbReference>
<dbReference type="SFLD" id="SFLDG01129">
    <property type="entry name" value="C1.5:_HAD__Beta-PGM__Phosphata"/>
    <property type="match status" value="1"/>
</dbReference>
<reference evidence="1 2" key="1">
    <citation type="submission" date="2023-07" db="EMBL/GenBank/DDBJ databases">
        <title>Genomic Encyclopedia of Type Strains, Phase IV (KMG-IV): sequencing the most valuable type-strain genomes for metagenomic binning, comparative biology and taxonomic classification.</title>
        <authorList>
            <person name="Goeker M."/>
        </authorList>
    </citation>
    <scope>NUCLEOTIDE SEQUENCE [LARGE SCALE GENOMIC DNA]</scope>
    <source>
        <strain evidence="1 2">DSM 4006</strain>
    </source>
</reference>
<name>A0ABT9XI67_9BACL</name>
<evidence type="ECO:0000313" key="2">
    <source>
        <dbReference type="Proteomes" id="UP001232973"/>
    </source>
</evidence>
<dbReference type="Gene3D" id="3.40.50.1000">
    <property type="entry name" value="HAD superfamily/HAD-like"/>
    <property type="match status" value="1"/>
</dbReference>
<evidence type="ECO:0000313" key="1">
    <source>
        <dbReference type="EMBL" id="MDQ0190013.1"/>
    </source>
</evidence>
<dbReference type="PANTHER" id="PTHR43434">
    <property type="entry name" value="PHOSPHOGLYCOLATE PHOSPHATASE"/>
    <property type="match status" value="1"/>
</dbReference>
<proteinExistence type="predicted"/>
<keyword evidence="2" id="KW-1185">Reference proteome</keyword>
<dbReference type="InterPro" id="IPR023198">
    <property type="entry name" value="PGP-like_dom2"/>
</dbReference>
<dbReference type="Proteomes" id="UP001232973">
    <property type="component" value="Unassembled WGS sequence"/>
</dbReference>
<dbReference type="EC" id="3.1.3.18" evidence="1"/>
<dbReference type="SFLD" id="SFLDS00003">
    <property type="entry name" value="Haloacid_Dehalogenase"/>
    <property type="match status" value="1"/>
</dbReference>
<dbReference type="InterPro" id="IPR041492">
    <property type="entry name" value="HAD_2"/>
</dbReference>